<organism evidence="9 10">
    <name type="scientific">Tenebrio molitor</name>
    <name type="common">Yellow mealworm beetle</name>
    <dbReference type="NCBI Taxonomy" id="7067"/>
    <lineage>
        <taxon>Eukaryota</taxon>
        <taxon>Metazoa</taxon>
        <taxon>Ecdysozoa</taxon>
        <taxon>Arthropoda</taxon>
        <taxon>Hexapoda</taxon>
        <taxon>Insecta</taxon>
        <taxon>Pterygota</taxon>
        <taxon>Neoptera</taxon>
        <taxon>Endopterygota</taxon>
        <taxon>Coleoptera</taxon>
        <taxon>Polyphaga</taxon>
        <taxon>Cucujiformia</taxon>
        <taxon>Tenebrionidae</taxon>
        <taxon>Tenebrio</taxon>
    </lineage>
</organism>
<evidence type="ECO:0000313" key="9">
    <source>
        <dbReference type="EMBL" id="KAH0816314.1"/>
    </source>
</evidence>
<evidence type="ECO:0000256" key="1">
    <source>
        <dbReference type="ARBA" id="ARBA00004651"/>
    </source>
</evidence>
<protein>
    <recommendedName>
        <fullName evidence="11">Gustatory receptor</fullName>
    </recommendedName>
</protein>
<feature type="transmembrane region" description="Helical" evidence="8">
    <location>
        <begin position="239"/>
        <end position="257"/>
    </location>
</feature>
<feature type="transmembrane region" description="Helical" evidence="8">
    <location>
        <begin position="1030"/>
        <end position="1051"/>
    </location>
</feature>
<dbReference type="EMBL" id="JABDTM020021737">
    <property type="protein sequence ID" value="KAH0816314.1"/>
    <property type="molecule type" value="Genomic_DNA"/>
</dbReference>
<comment type="subcellular location">
    <subcellularLocation>
        <location evidence="1">Cell membrane</location>
        <topology evidence="1">Multi-pass membrane protein</topology>
    </subcellularLocation>
</comment>
<gene>
    <name evidence="9" type="ORF">GEV33_006476</name>
</gene>
<keyword evidence="10" id="KW-1185">Reference proteome</keyword>
<reference evidence="9" key="1">
    <citation type="journal article" date="2020" name="J Insects Food Feed">
        <title>The yellow mealworm (Tenebrio molitor) genome: a resource for the emerging insects as food and feed industry.</title>
        <authorList>
            <person name="Eriksson T."/>
            <person name="Andere A."/>
            <person name="Kelstrup H."/>
            <person name="Emery V."/>
            <person name="Picard C."/>
        </authorList>
    </citation>
    <scope>NUCLEOTIDE SEQUENCE</scope>
    <source>
        <strain evidence="9">Stoneville</strain>
        <tissue evidence="9">Whole head</tissue>
    </source>
</reference>
<feature type="transmembrane region" description="Helical" evidence="8">
    <location>
        <begin position="377"/>
        <end position="396"/>
    </location>
</feature>
<feature type="transmembrane region" description="Helical" evidence="8">
    <location>
        <begin position="1390"/>
        <end position="1418"/>
    </location>
</feature>
<reference evidence="9" key="2">
    <citation type="submission" date="2021-08" db="EMBL/GenBank/DDBJ databases">
        <authorList>
            <person name="Eriksson T."/>
        </authorList>
    </citation>
    <scope>NUCLEOTIDE SEQUENCE</scope>
    <source>
        <strain evidence="9">Stoneville</strain>
        <tissue evidence="9">Whole head</tissue>
    </source>
</reference>
<keyword evidence="7" id="KW-0807">Transducer</keyword>
<keyword evidence="6" id="KW-0675">Receptor</keyword>
<sequence>MISLIAAGQSLEDESENMLLKLVTTNWYNWNIRNRKKLLLIMMNAANPIHLKFSEGFIINLQLLMFALINKNFYFKYTSFRVVASLLGDLILFLFSSTTVLSVPFCKTKQWECLLKNIDTFNTNKKLTLNKIPLVCFIAINLFVVVVLIYVIGTWHQGVFVWFLYEQYGAALLQLYSLIIYNIFLWEIINVFRAEYKYLNHAVSVLLVPSHQVNIKPSWVMIECRVFLVKESVDLFNDIFGWPVTLNILFAVLQIISCLDHSYDLSLRPDNNQPLKAVAVELTIAFVIFSLATIFILFCDSVVKEADKMLSVSRKMMMHFDGPDGNSVQTFTVFLVRHFPRFSAAQFFNITRSTVLGGFLAITPPNAKINIKFYHKFYALLLITSIGLAIMQSLVYKNFYKNFFHMKLVVAYLSDINIYVFNCTAVINATFGKSQQWSKLIDNLKTERNNLKSSKMPLVWFIMTHVFVSVFLANHFLFVNMSGLKFVILLILPIALMYTKALYNVLLWEILNQIHLKYKLLIQSVEDFKSRRPSRRCLCAFVKRTKESACLLKDTVDIFNDIFGWPFALVILHICIVLLKYLDNNLMINQQNRSSLYGIILTNFNLFFMTLGAPVGVIWMCDSILCRVEECIQLSKELRWQLRKSEDQEMINHMTSFLMELRPNFSAARFLDVSKSTILSILWTTTTFFIILVQFELIVAVSKFLALTPWSSDAKPSFNEKLYSSLVIISLTLFSVACLVWRGFYLNHIPFKMIVNLLSDMSLLAANWISMVNMIYNKRTKWTRLLNNLTSSKVSPRKTPYYTSFLLYNAVVVFMWVYQGYFWLDVIGLTFFTNIFVVFFQTYCLVIYGLLLWEIVDLLLLKYKQINTLLSTRPFSKNTLDKVAYMVHLLNDSVDTFNDIFGWPLTLIVAYTSFILLNHVDYAYLKTFKFGTNSKVVGLMVCDFMYAGQTFFSTAILIFKCDSLEGEALKIVNLCYKLEWCCSCHETKEDLEDLSDLLCKHMPKITAARFFPVNSPSTVEVKPTTRLQKIYAMLMLSTLTIWMFNCISYKSFYTVHIHIKMIVCLLTDIALLSIYFNGVVDVTFQKRNHWSRLMKNLKIIHLYDNNVRRMHHCTTFLVGNGIYLVVMGFTTFSWYELQGVRYFREFACTMALTYAKCLLKLVLYVILKMIADKYHRLSQQLRSLMVKSNTRRILVVLRRMKYFIEVLKDTVNIFNGLFGWTITLILTFTFLHLLNYLDYLFITISNLDEMFIVKCIIADIMNLVFDFVSTIYLIFLCDDVVKEAEDLLEVSCRLRWNLANLTSEEKRDLYWFTDFLLDNFPKLSAASLVEMSLQRLQVICNVGKCFALFPSTSDVKPVTQCQKIFAIMMSSMATIWMVICMSNKNFYTYYIHIKMIVCLLMDITLLSIYVTGVIDVTFRKRDQWSKLMKNLKIIHNSRKIKYFTSFLMAQGIYFITMGVTTFSFYEIQGVRYFREFSCSMALIYTKYLQKLFLYVILKMTAETYRSLGQQLRSLMVKSNTQHVSVVLRRIKYFAEVLKDTVNIFNGIFGWPITLILTFTILHLLNYLDYTFIAITNLDEMFVMKYIISDIMMIVFNLASTVYLIYLCDDVVKEAEDLLEVSCRLRWNLGNLTSEEKRDLYWFTDLLKDNFPKFSAARFFHIDRSTVLGILGTTTTFFIIMIQFNSSASSYYY</sequence>
<dbReference type="PANTHER" id="PTHR21143">
    <property type="entry name" value="INVERTEBRATE GUSTATORY RECEPTOR"/>
    <property type="match status" value="1"/>
</dbReference>
<feature type="transmembrane region" description="Helical" evidence="8">
    <location>
        <begin position="722"/>
        <end position="741"/>
    </location>
</feature>
<feature type="transmembrane region" description="Helical" evidence="8">
    <location>
        <begin position="562"/>
        <end position="582"/>
    </location>
</feature>
<dbReference type="GO" id="GO:0050909">
    <property type="term" value="P:sensory perception of taste"/>
    <property type="evidence" value="ECO:0007669"/>
    <property type="project" value="InterPro"/>
</dbReference>
<feature type="transmembrane region" description="Helical" evidence="8">
    <location>
        <begin position="1116"/>
        <end position="1135"/>
    </location>
</feature>
<feature type="transmembrane region" description="Helical" evidence="8">
    <location>
        <begin position="49"/>
        <end position="70"/>
    </location>
</feature>
<evidence type="ECO:0000256" key="5">
    <source>
        <dbReference type="ARBA" id="ARBA00023136"/>
    </source>
</evidence>
<dbReference type="GO" id="GO:0005886">
    <property type="term" value="C:plasma membrane"/>
    <property type="evidence" value="ECO:0007669"/>
    <property type="project" value="UniProtKB-SubCell"/>
</dbReference>
<feature type="transmembrane region" description="Helical" evidence="8">
    <location>
        <begin position="1147"/>
        <end position="1167"/>
    </location>
</feature>
<keyword evidence="3 8" id="KW-0812">Transmembrane</keyword>
<keyword evidence="4 8" id="KW-1133">Transmembrane helix</keyword>
<feature type="transmembrane region" description="Helical" evidence="8">
    <location>
        <begin position="1364"/>
        <end position="1384"/>
    </location>
</feature>
<dbReference type="GO" id="GO:0043025">
    <property type="term" value="C:neuronal cell body"/>
    <property type="evidence" value="ECO:0007669"/>
    <property type="project" value="TreeGrafter"/>
</dbReference>
<dbReference type="Proteomes" id="UP000719412">
    <property type="component" value="Unassembled WGS sequence"/>
</dbReference>
<dbReference type="Pfam" id="PF08395">
    <property type="entry name" value="7tm_7"/>
    <property type="match status" value="4"/>
</dbReference>
<feature type="transmembrane region" description="Helical" evidence="8">
    <location>
        <begin position="1439"/>
        <end position="1465"/>
    </location>
</feature>
<feature type="transmembrane region" description="Helical" evidence="8">
    <location>
        <begin position="458"/>
        <end position="478"/>
    </location>
</feature>
<accession>A0A8J6HKF4</accession>
<feature type="transmembrane region" description="Helical" evidence="8">
    <location>
        <begin position="82"/>
        <end position="106"/>
    </location>
</feature>
<feature type="transmembrane region" description="Helical" evidence="8">
    <location>
        <begin position="594"/>
        <end position="619"/>
    </location>
</feature>
<feature type="transmembrane region" description="Helical" evidence="8">
    <location>
        <begin position="1251"/>
        <end position="1275"/>
    </location>
</feature>
<evidence type="ECO:0000256" key="2">
    <source>
        <dbReference type="ARBA" id="ARBA00022475"/>
    </source>
</evidence>
<evidence type="ECO:0000256" key="6">
    <source>
        <dbReference type="ARBA" id="ARBA00023170"/>
    </source>
</evidence>
<feature type="transmembrane region" description="Helical" evidence="8">
    <location>
        <begin position="900"/>
        <end position="920"/>
    </location>
</feature>
<feature type="transmembrane region" description="Helical" evidence="8">
    <location>
        <begin position="1543"/>
        <end position="1564"/>
    </location>
</feature>
<feature type="transmembrane region" description="Helical" evidence="8">
    <location>
        <begin position="1665"/>
        <end position="1683"/>
    </location>
</feature>
<evidence type="ECO:0000256" key="4">
    <source>
        <dbReference type="ARBA" id="ARBA00022989"/>
    </source>
</evidence>
<evidence type="ECO:0000313" key="10">
    <source>
        <dbReference type="Proteomes" id="UP000719412"/>
    </source>
</evidence>
<proteinExistence type="predicted"/>
<evidence type="ECO:0000256" key="7">
    <source>
        <dbReference type="ARBA" id="ARBA00023224"/>
    </source>
</evidence>
<feature type="transmembrane region" description="Helical" evidence="8">
    <location>
        <begin position="132"/>
        <end position="153"/>
    </location>
</feature>
<dbReference type="GO" id="GO:0008049">
    <property type="term" value="P:male courtship behavior"/>
    <property type="evidence" value="ECO:0007669"/>
    <property type="project" value="TreeGrafter"/>
</dbReference>
<dbReference type="PANTHER" id="PTHR21143:SF104">
    <property type="entry name" value="GUSTATORY RECEPTOR 8A-RELATED"/>
    <property type="match status" value="1"/>
</dbReference>
<dbReference type="GO" id="GO:0007165">
    <property type="term" value="P:signal transduction"/>
    <property type="evidence" value="ECO:0007669"/>
    <property type="project" value="UniProtKB-KW"/>
</dbReference>
<feature type="transmembrane region" description="Helical" evidence="8">
    <location>
        <begin position="1585"/>
        <end position="1605"/>
    </location>
</feature>
<feature type="transmembrane region" description="Helical" evidence="8">
    <location>
        <begin position="805"/>
        <end position="824"/>
    </location>
</feature>
<dbReference type="InterPro" id="IPR013604">
    <property type="entry name" value="7TM_chemorcpt"/>
</dbReference>
<evidence type="ECO:0000256" key="3">
    <source>
        <dbReference type="ARBA" id="ARBA00022692"/>
    </source>
</evidence>
<feature type="transmembrane region" description="Helical" evidence="8">
    <location>
        <begin position="1057"/>
        <end position="1084"/>
    </location>
</feature>
<evidence type="ECO:0008006" key="11">
    <source>
        <dbReference type="Google" id="ProtNLM"/>
    </source>
</evidence>
<dbReference type="GO" id="GO:0030424">
    <property type="term" value="C:axon"/>
    <property type="evidence" value="ECO:0007669"/>
    <property type="project" value="TreeGrafter"/>
</dbReference>
<feature type="transmembrane region" description="Helical" evidence="8">
    <location>
        <begin position="173"/>
        <end position="192"/>
    </location>
</feature>
<feature type="transmembrane region" description="Helical" evidence="8">
    <location>
        <begin position="1210"/>
        <end position="1231"/>
    </location>
</feature>
<evidence type="ECO:0000256" key="8">
    <source>
        <dbReference type="SAM" id="Phobius"/>
    </source>
</evidence>
<feature type="transmembrane region" description="Helical" evidence="8">
    <location>
        <begin position="831"/>
        <end position="853"/>
    </location>
</feature>
<feature type="transmembrane region" description="Helical" evidence="8">
    <location>
        <begin position="753"/>
        <end position="776"/>
    </location>
</feature>
<keyword evidence="5 8" id="KW-0472">Membrane</keyword>
<feature type="transmembrane region" description="Helical" evidence="8">
    <location>
        <begin position="678"/>
        <end position="702"/>
    </location>
</feature>
<name>A0A8J6HKF4_TENMO</name>
<comment type="caution">
    <text evidence="9">The sequence shown here is derived from an EMBL/GenBank/DDBJ whole genome shotgun (WGS) entry which is preliminary data.</text>
</comment>
<keyword evidence="2" id="KW-1003">Cell membrane</keyword>
<dbReference type="GO" id="GO:0007635">
    <property type="term" value="P:chemosensory behavior"/>
    <property type="evidence" value="ECO:0007669"/>
    <property type="project" value="TreeGrafter"/>
</dbReference>
<feature type="transmembrane region" description="Helical" evidence="8">
    <location>
        <begin position="484"/>
        <end position="511"/>
    </location>
</feature>
<feature type="transmembrane region" description="Helical" evidence="8">
    <location>
        <begin position="277"/>
        <end position="299"/>
    </location>
</feature>
<dbReference type="GO" id="GO:0030425">
    <property type="term" value="C:dendrite"/>
    <property type="evidence" value="ECO:0007669"/>
    <property type="project" value="TreeGrafter"/>
</dbReference>